<feature type="compositionally biased region" description="Polar residues" evidence="1">
    <location>
        <begin position="348"/>
        <end position="359"/>
    </location>
</feature>
<protein>
    <submittedName>
        <fullName evidence="2">Uncharacterized protein</fullName>
    </submittedName>
</protein>
<gene>
    <name evidence="2" type="ORF">GFSPODELE1_LOCUS1173</name>
</gene>
<name>A0ABP1CNX4_9APHY</name>
<evidence type="ECO:0000256" key="1">
    <source>
        <dbReference type="SAM" id="MobiDB-lite"/>
    </source>
</evidence>
<evidence type="ECO:0000313" key="2">
    <source>
        <dbReference type="EMBL" id="CAL1696418.1"/>
    </source>
</evidence>
<feature type="region of interest" description="Disordered" evidence="1">
    <location>
        <begin position="330"/>
        <end position="366"/>
    </location>
</feature>
<keyword evidence="3" id="KW-1185">Reference proteome</keyword>
<dbReference type="Proteomes" id="UP001497453">
    <property type="component" value="Chromosome 1"/>
</dbReference>
<accession>A0ABP1CNX4</accession>
<reference evidence="3" key="1">
    <citation type="submission" date="2024-04" db="EMBL/GenBank/DDBJ databases">
        <authorList>
            <person name="Shaw F."/>
            <person name="Minotto A."/>
        </authorList>
    </citation>
    <scope>NUCLEOTIDE SEQUENCE [LARGE SCALE GENOMIC DNA]</scope>
</reference>
<feature type="compositionally biased region" description="Low complexity" evidence="1">
    <location>
        <begin position="290"/>
        <end position="301"/>
    </location>
</feature>
<dbReference type="InterPro" id="IPR036265">
    <property type="entry name" value="HIT-like_sf"/>
</dbReference>
<sequence>MEFAPKSGCPMCSIVATAVHAPSHSPRTPAFPVGSTQPEVLWRDDNFTIYRERANPVSSAGHLVVVFNLHVPSLYMLSSSDLPLLVTLRDLSRRLLSSLLPSSSPQPSPSLQPRMAATPTSAAPHQLLPNQTPSSVNLELFRIGFITPPFKDNKIPVTDHLHAHAYILPADLMGWWRRVAYSSLAWYDIDDLIAEIRCVISPVARSFKIKDLIVANTHCISLREETTNNRVRSGPSTHNHPRPIDHVPSAGARRGLPNGVETTDSGLAIEDIEDPESQPYRQSQRRSTHLSSSRPQSPLSPTGRRGTTSPHLTVDVARGNGSSVSYVGAGGGLVLSPKTVSDDGLRTPTRTGSTFSLNSPIPELRV</sequence>
<proteinExistence type="predicted"/>
<evidence type="ECO:0000313" key="3">
    <source>
        <dbReference type="Proteomes" id="UP001497453"/>
    </source>
</evidence>
<feature type="region of interest" description="Disordered" evidence="1">
    <location>
        <begin position="100"/>
        <end position="128"/>
    </location>
</feature>
<feature type="compositionally biased region" description="Polar residues" evidence="1">
    <location>
        <begin position="118"/>
        <end position="128"/>
    </location>
</feature>
<dbReference type="Gene3D" id="3.30.428.10">
    <property type="entry name" value="HIT-like"/>
    <property type="match status" value="1"/>
</dbReference>
<feature type="region of interest" description="Disordered" evidence="1">
    <location>
        <begin position="226"/>
        <end position="317"/>
    </location>
</feature>
<dbReference type="EMBL" id="OZ037944">
    <property type="protein sequence ID" value="CAL1696418.1"/>
    <property type="molecule type" value="Genomic_DNA"/>
</dbReference>
<organism evidence="2 3">
    <name type="scientific">Somion occarium</name>
    <dbReference type="NCBI Taxonomy" id="3059160"/>
    <lineage>
        <taxon>Eukaryota</taxon>
        <taxon>Fungi</taxon>
        <taxon>Dikarya</taxon>
        <taxon>Basidiomycota</taxon>
        <taxon>Agaricomycotina</taxon>
        <taxon>Agaricomycetes</taxon>
        <taxon>Polyporales</taxon>
        <taxon>Cerrenaceae</taxon>
        <taxon>Somion</taxon>
    </lineage>
</organism>
<feature type="compositionally biased region" description="Polar residues" evidence="1">
    <location>
        <begin position="228"/>
        <end position="238"/>
    </location>
</feature>
<dbReference type="SUPFAM" id="SSF54197">
    <property type="entry name" value="HIT-like"/>
    <property type="match status" value="1"/>
</dbReference>